<evidence type="ECO:0000313" key="1">
    <source>
        <dbReference type="EMBL" id="NXE74075.1"/>
    </source>
</evidence>
<dbReference type="GO" id="GO:0003779">
    <property type="term" value="F:actin binding"/>
    <property type="evidence" value="ECO:0007669"/>
    <property type="project" value="InterPro"/>
</dbReference>
<dbReference type="GO" id="GO:0051639">
    <property type="term" value="P:actin filament network formation"/>
    <property type="evidence" value="ECO:0007669"/>
    <property type="project" value="TreeGrafter"/>
</dbReference>
<keyword evidence="2" id="KW-1185">Reference proteome</keyword>
<dbReference type="PANTHER" id="PTHR21345">
    <property type="entry name" value="SPIRE"/>
    <property type="match status" value="1"/>
</dbReference>
<reference evidence="1 2" key="1">
    <citation type="submission" date="2019-09" db="EMBL/GenBank/DDBJ databases">
        <title>Bird 10,000 Genomes (B10K) Project - Family phase.</title>
        <authorList>
            <person name="Zhang G."/>
        </authorList>
    </citation>
    <scope>NUCLEOTIDE SEQUENCE [LARGE SCALE GENOMIC DNA]</scope>
    <source>
        <strain evidence="1">B10K-CU-031-03</strain>
        <tissue evidence="1">Muscle</tissue>
    </source>
</reference>
<dbReference type="EMBL" id="VWPP01000038">
    <property type="protein sequence ID" value="NXE74075.1"/>
    <property type="molecule type" value="Genomic_DNA"/>
</dbReference>
<dbReference type="Proteomes" id="UP000525205">
    <property type="component" value="Unassembled WGS sequence"/>
</dbReference>
<proteinExistence type="predicted"/>
<dbReference type="InterPro" id="IPR029901">
    <property type="entry name" value="Spire"/>
</dbReference>
<dbReference type="GO" id="GO:0048193">
    <property type="term" value="P:Golgi vesicle transport"/>
    <property type="evidence" value="ECO:0007669"/>
    <property type="project" value="TreeGrafter"/>
</dbReference>
<protein>
    <submittedName>
        <fullName evidence="1">SPIR1 protein</fullName>
    </submittedName>
</protein>
<dbReference type="GO" id="GO:0005938">
    <property type="term" value="C:cell cortex"/>
    <property type="evidence" value="ECO:0007669"/>
    <property type="project" value="TreeGrafter"/>
</dbReference>
<gene>
    <name evidence="1" type="primary">Spire1_0</name>
    <name evidence="1" type="ORF">COCCOC_R13605</name>
</gene>
<dbReference type="GO" id="GO:0036089">
    <property type="term" value="P:cleavage furrow formation"/>
    <property type="evidence" value="ECO:0007669"/>
    <property type="project" value="TreeGrafter"/>
</dbReference>
<evidence type="ECO:0000313" key="2">
    <source>
        <dbReference type="Proteomes" id="UP000525205"/>
    </source>
</evidence>
<dbReference type="GO" id="GO:0051295">
    <property type="term" value="P:establishment of meiotic spindle localization"/>
    <property type="evidence" value="ECO:0007669"/>
    <property type="project" value="TreeGrafter"/>
</dbReference>
<organism evidence="1 2">
    <name type="scientific">Cochlearius cochlearius</name>
    <name type="common">Boat-billed heron</name>
    <dbReference type="NCBI Taxonomy" id="110676"/>
    <lineage>
        <taxon>Eukaryota</taxon>
        <taxon>Metazoa</taxon>
        <taxon>Chordata</taxon>
        <taxon>Craniata</taxon>
        <taxon>Vertebrata</taxon>
        <taxon>Euteleostomi</taxon>
        <taxon>Archelosauria</taxon>
        <taxon>Archosauria</taxon>
        <taxon>Dinosauria</taxon>
        <taxon>Saurischia</taxon>
        <taxon>Theropoda</taxon>
        <taxon>Coelurosauria</taxon>
        <taxon>Aves</taxon>
        <taxon>Neognathae</taxon>
        <taxon>Neoaves</taxon>
        <taxon>Aequornithes</taxon>
        <taxon>Pelecaniformes</taxon>
        <taxon>Ardeidae</taxon>
        <taxon>Cochlearius</taxon>
    </lineage>
</organism>
<dbReference type="AlphaFoldDB" id="A0A7K8P498"/>
<dbReference type="GO" id="GO:0030041">
    <property type="term" value="P:actin filament polymerization"/>
    <property type="evidence" value="ECO:0007669"/>
    <property type="project" value="TreeGrafter"/>
</dbReference>
<dbReference type="GO" id="GO:0045010">
    <property type="term" value="P:actin nucleation"/>
    <property type="evidence" value="ECO:0007669"/>
    <property type="project" value="InterPro"/>
</dbReference>
<accession>A0A7K8P498</accession>
<dbReference type="GO" id="GO:0008017">
    <property type="term" value="F:microtubule binding"/>
    <property type="evidence" value="ECO:0007669"/>
    <property type="project" value="TreeGrafter"/>
</dbReference>
<dbReference type="PANTHER" id="PTHR21345:SF9">
    <property type="entry name" value="KIND DOMAIN-CONTAINING PROTEIN"/>
    <property type="match status" value="1"/>
</dbReference>
<name>A0A7K8P498_COCCO</name>
<feature type="non-terminal residue" evidence="1">
    <location>
        <position position="1"/>
    </location>
</feature>
<feature type="non-terminal residue" evidence="1">
    <location>
        <position position="192"/>
    </location>
</feature>
<dbReference type="GO" id="GO:0040038">
    <property type="term" value="P:polar body extrusion after meiotic divisions"/>
    <property type="evidence" value="ECO:0007669"/>
    <property type="project" value="TreeGrafter"/>
</dbReference>
<dbReference type="GO" id="GO:0030659">
    <property type="term" value="C:cytoplasmic vesicle membrane"/>
    <property type="evidence" value="ECO:0007669"/>
    <property type="project" value="TreeGrafter"/>
</dbReference>
<sequence>MLVTPNVALKSPGDSFLTFQDASTEFKIVNATTQQLGPGVQETTPKLPSSTWLASAKSSVVSCNSTGLVANCTYSPMSAPTLGDIKPNGFLNAGQQQLPPYRGRSKSLERGLQSKELDCPFPNKWPSPTIAELIGTRYAMMVLEGQGVFQAGSDGVFPRAKICFSCHKQMFLKWPYNCYLCSSVVCCDCCIK</sequence>
<comment type="caution">
    <text evidence="1">The sequence shown here is derived from an EMBL/GenBank/DDBJ whole genome shotgun (WGS) entry which is preliminary data.</text>
</comment>